<dbReference type="AlphaFoldDB" id="A0A2W4VTR9"/>
<proteinExistence type="predicted"/>
<feature type="transmembrane region" description="Helical" evidence="1">
    <location>
        <begin position="12"/>
        <end position="33"/>
    </location>
</feature>
<organism evidence="2 3">
    <name type="scientific">Shackletoniella antarctica</name>
    <dbReference type="NCBI Taxonomy" id="268115"/>
    <lineage>
        <taxon>Bacteria</taxon>
        <taxon>Bacillati</taxon>
        <taxon>Cyanobacteriota</taxon>
        <taxon>Cyanophyceae</taxon>
        <taxon>Oculatellales</taxon>
        <taxon>Oculatellaceae</taxon>
        <taxon>Shackletoniella</taxon>
    </lineage>
</organism>
<protein>
    <submittedName>
        <fullName evidence="2">Uncharacterized protein</fullName>
    </submittedName>
</protein>
<evidence type="ECO:0000313" key="2">
    <source>
        <dbReference type="EMBL" id="PZO35746.1"/>
    </source>
</evidence>
<keyword evidence="1" id="KW-0812">Transmembrane</keyword>
<reference evidence="3" key="1">
    <citation type="submission" date="2018-04" db="EMBL/GenBank/DDBJ databases">
        <authorList>
            <person name="Cornet L."/>
        </authorList>
    </citation>
    <scope>NUCLEOTIDE SEQUENCE [LARGE SCALE GENOMIC DNA]</scope>
</reference>
<sequence>MVSTHQSGGGVALATAKPFIAGGLVLAIGLMAIDGQGIRRWLSSARPQTAPGCEKIVQSNAQLSREQLAKLLVVPERDPKENVRKIVAEPYCSLPQLQVRSGVVSEREAYPMAWDPTVQLVILYENDEYAGYRFRFQ</sequence>
<dbReference type="Proteomes" id="UP000249081">
    <property type="component" value="Unassembled WGS sequence"/>
</dbReference>
<reference evidence="2 3" key="2">
    <citation type="submission" date="2018-06" db="EMBL/GenBank/DDBJ databases">
        <title>Metagenomic assembly of (sub)arctic Cyanobacteria and their associated microbiome from non-axenic cultures.</title>
        <authorList>
            <person name="Baurain D."/>
        </authorList>
    </citation>
    <scope>NUCLEOTIDE SEQUENCE [LARGE SCALE GENOMIC DNA]</scope>
    <source>
        <strain evidence="2">ULC041bin1</strain>
    </source>
</reference>
<keyword evidence="1" id="KW-0472">Membrane</keyword>
<accession>A0A2W4VTR9</accession>
<dbReference type="EMBL" id="QBMN01000160">
    <property type="protein sequence ID" value="PZO35746.1"/>
    <property type="molecule type" value="Genomic_DNA"/>
</dbReference>
<evidence type="ECO:0000256" key="1">
    <source>
        <dbReference type="SAM" id="Phobius"/>
    </source>
</evidence>
<comment type="caution">
    <text evidence="2">The sequence shown here is derived from an EMBL/GenBank/DDBJ whole genome shotgun (WGS) entry which is preliminary data.</text>
</comment>
<name>A0A2W4VTR9_9CYAN</name>
<keyword evidence="1" id="KW-1133">Transmembrane helix</keyword>
<gene>
    <name evidence="2" type="ORF">DCF17_18315</name>
</gene>
<evidence type="ECO:0000313" key="3">
    <source>
        <dbReference type="Proteomes" id="UP000249081"/>
    </source>
</evidence>